<accession>A0A7S1C5G1</accession>
<protein>
    <recommendedName>
        <fullName evidence="9">Natural resistance-associated macrophage protein</fullName>
    </recommendedName>
</protein>
<keyword evidence="3 7" id="KW-0812">Transmembrane</keyword>
<evidence type="ECO:0000256" key="7">
    <source>
        <dbReference type="SAM" id="Phobius"/>
    </source>
</evidence>
<evidence type="ECO:0000256" key="3">
    <source>
        <dbReference type="ARBA" id="ARBA00022692"/>
    </source>
</evidence>
<evidence type="ECO:0000256" key="5">
    <source>
        <dbReference type="ARBA" id="ARBA00023136"/>
    </source>
</evidence>
<feature type="transmembrane region" description="Helical" evidence="7">
    <location>
        <begin position="180"/>
        <end position="197"/>
    </location>
</feature>
<keyword evidence="5 7" id="KW-0472">Membrane</keyword>
<feature type="transmembrane region" description="Helical" evidence="7">
    <location>
        <begin position="149"/>
        <end position="168"/>
    </location>
</feature>
<evidence type="ECO:0000313" key="8">
    <source>
        <dbReference type="EMBL" id="CAD8910096.1"/>
    </source>
</evidence>
<feature type="transmembrane region" description="Helical" evidence="7">
    <location>
        <begin position="357"/>
        <end position="385"/>
    </location>
</feature>
<evidence type="ECO:0000256" key="6">
    <source>
        <dbReference type="SAM" id="MobiDB-lite"/>
    </source>
</evidence>
<feature type="region of interest" description="Disordered" evidence="6">
    <location>
        <begin position="1"/>
        <end position="38"/>
    </location>
</feature>
<dbReference type="Pfam" id="PF01566">
    <property type="entry name" value="Nramp"/>
    <property type="match status" value="1"/>
</dbReference>
<dbReference type="NCBIfam" id="NF037982">
    <property type="entry name" value="Nramp_1"/>
    <property type="match status" value="1"/>
</dbReference>
<dbReference type="PRINTS" id="PR00447">
    <property type="entry name" value="NATRESASSCMP"/>
</dbReference>
<dbReference type="NCBIfam" id="TIGR01197">
    <property type="entry name" value="nramp"/>
    <property type="match status" value="1"/>
</dbReference>
<dbReference type="InterPro" id="IPR001046">
    <property type="entry name" value="NRAMP_fam"/>
</dbReference>
<feature type="transmembrane region" description="Helical" evidence="7">
    <location>
        <begin position="249"/>
        <end position="268"/>
    </location>
</feature>
<proteinExistence type="predicted"/>
<dbReference type="PANTHER" id="PTHR11706">
    <property type="entry name" value="SOLUTE CARRIER PROTEIN FAMILY 11 MEMBER"/>
    <property type="match status" value="1"/>
</dbReference>
<keyword evidence="4 7" id="KW-1133">Transmembrane helix</keyword>
<feature type="transmembrane region" description="Helical" evidence="7">
    <location>
        <begin position="397"/>
        <end position="418"/>
    </location>
</feature>
<evidence type="ECO:0000256" key="4">
    <source>
        <dbReference type="ARBA" id="ARBA00022989"/>
    </source>
</evidence>
<feature type="transmembrane region" description="Helical" evidence="7">
    <location>
        <begin position="461"/>
        <end position="483"/>
    </location>
</feature>
<reference evidence="8" key="1">
    <citation type="submission" date="2021-01" db="EMBL/GenBank/DDBJ databases">
        <authorList>
            <person name="Corre E."/>
            <person name="Pelletier E."/>
            <person name="Niang G."/>
            <person name="Scheremetjew M."/>
            <person name="Finn R."/>
            <person name="Kale V."/>
            <person name="Holt S."/>
            <person name="Cochrane G."/>
            <person name="Meng A."/>
            <person name="Brown T."/>
            <person name="Cohen L."/>
        </authorList>
    </citation>
    <scope>NUCLEOTIDE SEQUENCE</scope>
    <source>
        <strain evidence="8">Ms1</strain>
    </source>
</reference>
<feature type="transmembrane region" description="Helical" evidence="7">
    <location>
        <begin position="489"/>
        <end position="510"/>
    </location>
</feature>
<feature type="compositionally biased region" description="Basic and acidic residues" evidence="6">
    <location>
        <begin position="9"/>
        <end position="22"/>
    </location>
</feature>
<name>A0A7S1C5G1_9STRA</name>
<keyword evidence="2" id="KW-0813">Transport</keyword>
<comment type="subcellular location">
    <subcellularLocation>
        <location evidence="1">Membrane</location>
        <topology evidence="1">Multi-pass membrane protein</topology>
    </subcellularLocation>
</comment>
<organism evidence="8">
    <name type="scientific">Bicosoecida sp. CB-2014</name>
    <dbReference type="NCBI Taxonomy" id="1486930"/>
    <lineage>
        <taxon>Eukaryota</taxon>
        <taxon>Sar</taxon>
        <taxon>Stramenopiles</taxon>
        <taxon>Bigyra</taxon>
        <taxon>Opalozoa</taxon>
        <taxon>Bicosoecida</taxon>
    </lineage>
</organism>
<dbReference type="GO" id="GO:0034755">
    <property type="term" value="P:iron ion transmembrane transport"/>
    <property type="evidence" value="ECO:0007669"/>
    <property type="project" value="TreeGrafter"/>
</dbReference>
<gene>
    <name evidence="8" type="ORF">BSP0115_LOCUS3300</name>
</gene>
<evidence type="ECO:0000256" key="2">
    <source>
        <dbReference type="ARBA" id="ARBA00022448"/>
    </source>
</evidence>
<feature type="region of interest" description="Disordered" evidence="6">
    <location>
        <begin position="543"/>
        <end position="569"/>
    </location>
</feature>
<dbReference type="GO" id="GO:0005384">
    <property type="term" value="F:manganese ion transmembrane transporter activity"/>
    <property type="evidence" value="ECO:0007669"/>
    <property type="project" value="TreeGrafter"/>
</dbReference>
<dbReference type="GO" id="GO:0005886">
    <property type="term" value="C:plasma membrane"/>
    <property type="evidence" value="ECO:0007669"/>
    <property type="project" value="TreeGrafter"/>
</dbReference>
<feature type="transmembrane region" description="Helical" evidence="7">
    <location>
        <begin position="289"/>
        <end position="315"/>
    </location>
</feature>
<feature type="transmembrane region" description="Helical" evidence="7">
    <location>
        <begin position="424"/>
        <end position="441"/>
    </location>
</feature>
<evidence type="ECO:0000256" key="1">
    <source>
        <dbReference type="ARBA" id="ARBA00004141"/>
    </source>
</evidence>
<evidence type="ECO:0008006" key="9">
    <source>
        <dbReference type="Google" id="ProtNLM"/>
    </source>
</evidence>
<dbReference type="EMBL" id="HBFS01004925">
    <property type="protein sequence ID" value="CAD8910096.1"/>
    <property type="molecule type" value="Transcribed_RNA"/>
</dbReference>
<sequence>MATDTAESLLDHDHEGEVHIPSDSDDDADTGVVSSGLPQGRKHRLVSVGSLGSGDGTHRSWFHRFCLGMRKFWAYTGPGWLMSIAYLDPGNLTSDLQSGVVSGYSLGWVLFWSTVFGLILQVMAARLGVVTGKGLSVVCRENYNKAPRIALWLCIELAVLCADVQEVVGSSIALKLLFGMPLWAGVLLTGLDTFFILAIEKCGVRKLEFVFAILIVLLAACFFIVFGMGGPDWASICEGIGLPDIPLGTVEQAVGTLGAVVMPHNIFLHSSLVLSRNVDRTSKRKTDEAIFYFTLEAAISLFVSFLINMAIVAVFAQQFYPARAVCPPGEQCTSQIGLSTAGSALSDALGSTGAQTIWALGVLAAGQASTLTGTYAGQFIMTGFLNLTNFPAWQRAAITRSIALVPAVIVAVASKGFFDELNELLNVVQSIILPFALLPLLKATNSKRIMGPYHNHGCWKIAGWALSVTVIVTNFYLVALTLAGSIDTWWEWTILVVVGMVYAAWCFFLFKTTLVPQQQKQDATALLRAHEDGTPLAWWEEKGWRSESGGTEAEMRGVSAEGPGINGHV</sequence>
<dbReference type="AlphaFoldDB" id="A0A7S1C5G1"/>
<feature type="transmembrane region" description="Helical" evidence="7">
    <location>
        <begin position="109"/>
        <end position="129"/>
    </location>
</feature>
<dbReference type="PANTHER" id="PTHR11706:SF33">
    <property type="entry name" value="NATURAL RESISTANCE-ASSOCIATED MACROPHAGE PROTEIN 2"/>
    <property type="match status" value="1"/>
</dbReference>
<feature type="transmembrane region" description="Helical" evidence="7">
    <location>
        <begin position="209"/>
        <end position="229"/>
    </location>
</feature>
<dbReference type="GO" id="GO:0015086">
    <property type="term" value="F:cadmium ion transmembrane transporter activity"/>
    <property type="evidence" value="ECO:0007669"/>
    <property type="project" value="TreeGrafter"/>
</dbReference>